<organism evidence="1">
    <name type="scientific">marine sediment metagenome</name>
    <dbReference type="NCBI Taxonomy" id="412755"/>
    <lineage>
        <taxon>unclassified sequences</taxon>
        <taxon>metagenomes</taxon>
        <taxon>ecological metagenomes</taxon>
    </lineage>
</organism>
<reference evidence="1" key="1">
    <citation type="journal article" date="2015" name="Nature">
        <title>Complex archaea that bridge the gap between prokaryotes and eukaryotes.</title>
        <authorList>
            <person name="Spang A."/>
            <person name="Saw J.H."/>
            <person name="Jorgensen S.L."/>
            <person name="Zaremba-Niedzwiedzka K."/>
            <person name="Martijn J."/>
            <person name="Lind A.E."/>
            <person name="van Eijk R."/>
            <person name="Schleper C."/>
            <person name="Guy L."/>
            <person name="Ettema T.J."/>
        </authorList>
    </citation>
    <scope>NUCLEOTIDE SEQUENCE</scope>
</reference>
<accession>A0A0F9HMT9</accession>
<name>A0A0F9HMT9_9ZZZZ</name>
<proteinExistence type="predicted"/>
<evidence type="ECO:0000313" key="1">
    <source>
        <dbReference type="EMBL" id="KKM16492.1"/>
    </source>
</evidence>
<comment type="caution">
    <text evidence="1">The sequence shown here is derived from an EMBL/GenBank/DDBJ whole genome shotgun (WGS) entry which is preliminary data.</text>
</comment>
<protein>
    <submittedName>
        <fullName evidence="1">Uncharacterized protein</fullName>
    </submittedName>
</protein>
<dbReference type="AlphaFoldDB" id="A0A0F9HMT9"/>
<dbReference type="EMBL" id="LAZR01014662">
    <property type="protein sequence ID" value="KKM16492.1"/>
    <property type="molecule type" value="Genomic_DNA"/>
</dbReference>
<sequence length="423" mass="45632">MEPTSALVFEDLLTEMAELVGVADYNSSSGEAIHPNDKGDINKLKRVANNGIRRFISEGPPLGWNWAKRIMSVSLKISSSGTATGGSATTLEDTALDGDYADDYYNGLILEIDGGTGIGETALITDYAGTTAVFTFAALSGGSTPDTTTTYRIGHRYALDQTFGGQPDGDITYLRGSGVGPINWINESALREWRENFTAGGNPHQAAIRPYGVRRFELIVYPDPGAAEVIQFPYTYYFDKLDILTGAATAAATSTPWTLTDTGRKEPLNYFKTDWIIEITGGTGIGSYGVVTGYVKTTGVFTVAGWLDIDGVSVGTPPVATDTYRLLPVSNLQPAGFAFDNVIRLVCMAAAEAELDDVQTLWEGKYLQALGNAYKIDARLAPRTVGNFGQGGMPYSALVRRRYYDYGRNNYLDTNTPGYQSGT</sequence>
<gene>
    <name evidence="1" type="ORF">LCGC14_1685270</name>
</gene>